<proteinExistence type="predicted"/>
<gene>
    <name evidence="3" type="ORF">AB8S09_01790</name>
</gene>
<dbReference type="Pfam" id="PF04256">
    <property type="entry name" value="DUF434"/>
    <property type="match status" value="1"/>
</dbReference>
<dbReference type="InterPro" id="IPR041652">
    <property type="entry name" value="DUF5616"/>
</dbReference>
<dbReference type="InterPro" id="IPR007368">
    <property type="entry name" value="DUF434"/>
</dbReference>
<protein>
    <submittedName>
        <fullName evidence="3">DUF434 domain-containing protein</fullName>
    </submittedName>
</protein>
<evidence type="ECO:0000313" key="4">
    <source>
        <dbReference type="Proteomes" id="UP001565220"/>
    </source>
</evidence>
<name>A0ABV4DTK2_9CLOT</name>
<evidence type="ECO:0000313" key="3">
    <source>
        <dbReference type="EMBL" id="MEY8762383.1"/>
    </source>
</evidence>
<dbReference type="EMBL" id="JBGFFE010000001">
    <property type="protein sequence ID" value="MEY8762383.1"/>
    <property type="molecule type" value="Genomic_DNA"/>
</dbReference>
<feature type="domain" description="DUF434" evidence="1">
    <location>
        <begin position="27"/>
        <end position="82"/>
    </location>
</feature>
<dbReference type="PANTHER" id="PTHR42252:SF1">
    <property type="entry name" value="DUF434 DOMAIN-CONTAINING PROTEIN"/>
    <property type="match status" value="1"/>
</dbReference>
<keyword evidence="4" id="KW-1185">Reference proteome</keyword>
<organism evidence="3 4">
    <name type="scientific">Clostridium lapidicellarium</name>
    <dbReference type="NCBI Taxonomy" id="3240931"/>
    <lineage>
        <taxon>Bacteria</taxon>
        <taxon>Bacillati</taxon>
        <taxon>Bacillota</taxon>
        <taxon>Clostridia</taxon>
        <taxon>Eubacteriales</taxon>
        <taxon>Clostridiaceae</taxon>
        <taxon>Clostridium</taxon>
    </lineage>
</organism>
<dbReference type="Proteomes" id="UP001565220">
    <property type="component" value="Unassembled WGS sequence"/>
</dbReference>
<dbReference type="PANTHER" id="PTHR42252">
    <property type="entry name" value="DUF5616 DOMAIN-CONTAINING PROTEIN"/>
    <property type="match status" value="1"/>
</dbReference>
<evidence type="ECO:0000259" key="1">
    <source>
        <dbReference type="Pfam" id="PF04256"/>
    </source>
</evidence>
<dbReference type="RefSeq" id="WP_294181503.1">
    <property type="nucleotide sequence ID" value="NZ_JBGFFE010000001.1"/>
</dbReference>
<feature type="domain" description="DUF5616" evidence="2">
    <location>
        <begin position="87"/>
        <end position="223"/>
    </location>
</feature>
<reference evidence="3 4" key="1">
    <citation type="submission" date="2024-08" db="EMBL/GenBank/DDBJ databases">
        <title>Clostridium lapicellarii sp. nov., and Clostridium renhuaiense sp. nov., two species isolated from the mud in a fermentation cellar used for producing sauce-flavour Chinese liquors.</title>
        <authorList>
            <person name="Yang F."/>
            <person name="Wang H."/>
            <person name="Chen L.Q."/>
            <person name="Zhou N."/>
            <person name="Lu J.J."/>
            <person name="Pu X.X."/>
            <person name="Wan B."/>
            <person name="Wang L."/>
            <person name="Liu S.J."/>
        </authorList>
    </citation>
    <scope>NUCLEOTIDE SEQUENCE [LARGE SCALE GENOMIC DNA]</scope>
    <source>
        <strain evidence="3 4">MT-113</strain>
    </source>
</reference>
<evidence type="ECO:0000259" key="2">
    <source>
        <dbReference type="Pfam" id="PF18481"/>
    </source>
</evidence>
<accession>A0ABV4DTK2</accession>
<sequence length="248" mass="28286">MCGKLKKVSRGVDPEDRRWFSEESISKLQKAQQEIEWLIDRGYKVSPVLKMVGNHYQFSVRQRNALKRSTASSEEVKLRKSKCVCIDSLKDKCLYIDGFNLIITLETAFSGAPVILCNDGTYRDLAGLRGTYRIIDKTDYALDAVGRKIDDMQIRRVNFLLDRGVSNSGRLKKFILEYSVNWHACVEVNLMDDVDSFLYEKDRVVTSDSIILDECFSWCNLARTTIDDCVPCARIVNLGGENNQNSKS</sequence>
<dbReference type="Pfam" id="PF18481">
    <property type="entry name" value="DUF5616"/>
    <property type="match status" value="1"/>
</dbReference>
<comment type="caution">
    <text evidence="3">The sequence shown here is derived from an EMBL/GenBank/DDBJ whole genome shotgun (WGS) entry which is preliminary data.</text>
</comment>